<evidence type="ECO:0000313" key="3">
    <source>
        <dbReference type="Proteomes" id="UP000324800"/>
    </source>
</evidence>
<proteinExistence type="predicted"/>
<feature type="region of interest" description="Disordered" evidence="1">
    <location>
        <begin position="142"/>
        <end position="162"/>
    </location>
</feature>
<comment type="caution">
    <text evidence="2">The sequence shown here is derived from an EMBL/GenBank/DDBJ whole genome shotgun (WGS) entry which is preliminary data.</text>
</comment>
<evidence type="ECO:0000256" key="1">
    <source>
        <dbReference type="SAM" id="MobiDB-lite"/>
    </source>
</evidence>
<accession>A0A5J4VJX9</accession>
<gene>
    <name evidence="2" type="ORF">EZS28_021943</name>
</gene>
<feature type="compositionally biased region" description="Polar residues" evidence="1">
    <location>
        <begin position="142"/>
        <end position="154"/>
    </location>
</feature>
<reference evidence="2 3" key="1">
    <citation type="submission" date="2019-03" db="EMBL/GenBank/DDBJ databases">
        <title>Single cell metagenomics reveals metabolic interactions within the superorganism composed of flagellate Streblomastix strix and complex community of Bacteroidetes bacteria on its surface.</title>
        <authorList>
            <person name="Treitli S.C."/>
            <person name="Kolisko M."/>
            <person name="Husnik F."/>
            <person name="Keeling P."/>
            <person name="Hampl V."/>
        </authorList>
    </citation>
    <scope>NUCLEOTIDE SEQUENCE [LARGE SCALE GENOMIC DNA]</scope>
    <source>
        <strain evidence="2">ST1C</strain>
    </source>
</reference>
<protein>
    <submittedName>
        <fullName evidence="2">Uncharacterized protein</fullName>
    </submittedName>
</protein>
<dbReference type="EMBL" id="SNRW01006732">
    <property type="protein sequence ID" value="KAA6382533.1"/>
    <property type="molecule type" value="Genomic_DNA"/>
</dbReference>
<name>A0A5J4VJX9_9EUKA</name>
<dbReference type="AlphaFoldDB" id="A0A5J4VJX9"/>
<organism evidence="2 3">
    <name type="scientific">Streblomastix strix</name>
    <dbReference type="NCBI Taxonomy" id="222440"/>
    <lineage>
        <taxon>Eukaryota</taxon>
        <taxon>Metamonada</taxon>
        <taxon>Preaxostyla</taxon>
        <taxon>Oxymonadida</taxon>
        <taxon>Streblomastigidae</taxon>
        <taxon>Streblomastix</taxon>
    </lineage>
</organism>
<evidence type="ECO:0000313" key="2">
    <source>
        <dbReference type="EMBL" id="KAA6382533.1"/>
    </source>
</evidence>
<sequence length="162" mass="18431">MRGRNLLFIFDQSTTSKLERIYQKDHTYKGYQISVMEWLDSLIYTPKYTNQNLKQQEAQVYSPQNKLCNQRHKVKSKKQLTNEQEIIVAVGTNDNEDNDQSEHTIKPKYFTNGNDGLRMNDSGTQLQATINGEANPKISIKQISTNNPPHNVNGSDGLGGNN</sequence>
<dbReference type="Proteomes" id="UP000324800">
    <property type="component" value="Unassembled WGS sequence"/>
</dbReference>